<keyword evidence="4" id="KW-1185">Reference proteome</keyword>
<keyword evidence="2" id="KW-1133">Transmembrane helix</keyword>
<feature type="region of interest" description="Disordered" evidence="1">
    <location>
        <begin position="248"/>
        <end position="269"/>
    </location>
</feature>
<sequence length="379" mass="40228">MATNTAIVDDRDSLIHYSPAWGQSGTPEEFDATTSVGTAASAASFTFVGTSITVYATVPGDTLPRNLAFLVDNSISGTFNSPHPVNNTHHFAVWSSPTLSNATHTLVITQETSAGVFLDYFLYNTTSTSATYFIDDRDPRITYTPAWSQNNSEAYFQQTSQQSTSAGDAFSFSFEGTSISVHAPVTDTASNISFAMDGGPPLFHVPPQTGLNLVIYDSGDLAPGNHTLVVAAENDHSVWVDYFLVTPSSSSSTGPSPASSSTPKAKSSTPIGEIVGPVLGVFSVVALIAGAALILRRRRRQRQRRRELLGFDPFETLTRSPSTVAMQDVPARTPFSNSASTSSTELLTKSSRVAPSSSLSPAAYSDVPPPNYSENSGTS</sequence>
<feature type="region of interest" description="Disordered" evidence="1">
    <location>
        <begin position="321"/>
        <end position="379"/>
    </location>
</feature>
<comment type="caution">
    <text evidence="3">The sequence shown here is derived from an EMBL/GenBank/DDBJ whole genome shotgun (WGS) entry which is preliminary data.</text>
</comment>
<dbReference type="Proteomes" id="UP001218188">
    <property type="component" value="Unassembled WGS sequence"/>
</dbReference>
<organism evidence="3 4">
    <name type="scientific">Mycena alexandri</name>
    <dbReference type="NCBI Taxonomy" id="1745969"/>
    <lineage>
        <taxon>Eukaryota</taxon>
        <taxon>Fungi</taxon>
        <taxon>Dikarya</taxon>
        <taxon>Basidiomycota</taxon>
        <taxon>Agaricomycotina</taxon>
        <taxon>Agaricomycetes</taxon>
        <taxon>Agaricomycetidae</taxon>
        <taxon>Agaricales</taxon>
        <taxon>Marasmiineae</taxon>
        <taxon>Mycenaceae</taxon>
        <taxon>Mycena</taxon>
    </lineage>
</organism>
<name>A0AAD6WXU7_9AGAR</name>
<evidence type="ECO:0000256" key="2">
    <source>
        <dbReference type="SAM" id="Phobius"/>
    </source>
</evidence>
<keyword evidence="2" id="KW-0812">Transmembrane</keyword>
<accession>A0AAD6WXU7</accession>
<dbReference type="AlphaFoldDB" id="A0AAD6WXU7"/>
<evidence type="ECO:0000313" key="4">
    <source>
        <dbReference type="Proteomes" id="UP001218188"/>
    </source>
</evidence>
<evidence type="ECO:0000313" key="3">
    <source>
        <dbReference type="EMBL" id="KAJ7027366.1"/>
    </source>
</evidence>
<dbReference type="Gene3D" id="2.60.120.260">
    <property type="entry name" value="Galactose-binding domain-like"/>
    <property type="match status" value="2"/>
</dbReference>
<dbReference type="EMBL" id="JARJCM010000125">
    <property type="protein sequence ID" value="KAJ7027366.1"/>
    <property type="molecule type" value="Genomic_DNA"/>
</dbReference>
<keyword evidence="2" id="KW-0472">Membrane</keyword>
<reference evidence="3" key="1">
    <citation type="submission" date="2023-03" db="EMBL/GenBank/DDBJ databases">
        <title>Massive genome expansion in bonnet fungi (Mycena s.s.) driven by repeated elements and novel gene families across ecological guilds.</title>
        <authorList>
            <consortium name="Lawrence Berkeley National Laboratory"/>
            <person name="Harder C.B."/>
            <person name="Miyauchi S."/>
            <person name="Viragh M."/>
            <person name="Kuo A."/>
            <person name="Thoen E."/>
            <person name="Andreopoulos B."/>
            <person name="Lu D."/>
            <person name="Skrede I."/>
            <person name="Drula E."/>
            <person name="Henrissat B."/>
            <person name="Morin E."/>
            <person name="Kohler A."/>
            <person name="Barry K."/>
            <person name="LaButti K."/>
            <person name="Morin E."/>
            <person name="Salamov A."/>
            <person name="Lipzen A."/>
            <person name="Mereny Z."/>
            <person name="Hegedus B."/>
            <person name="Baldrian P."/>
            <person name="Stursova M."/>
            <person name="Weitz H."/>
            <person name="Taylor A."/>
            <person name="Grigoriev I.V."/>
            <person name="Nagy L.G."/>
            <person name="Martin F."/>
            <person name="Kauserud H."/>
        </authorList>
    </citation>
    <scope>NUCLEOTIDE SEQUENCE</scope>
    <source>
        <strain evidence="3">CBHHK200</strain>
    </source>
</reference>
<proteinExistence type="predicted"/>
<feature type="compositionally biased region" description="Low complexity" evidence="1">
    <location>
        <begin position="333"/>
        <end position="365"/>
    </location>
</feature>
<evidence type="ECO:0000256" key="1">
    <source>
        <dbReference type="SAM" id="MobiDB-lite"/>
    </source>
</evidence>
<protein>
    <submittedName>
        <fullName evidence="3">Uncharacterized protein</fullName>
    </submittedName>
</protein>
<feature type="transmembrane region" description="Helical" evidence="2">
    <location>
        <begin position="274"/>
        <end position="295"/>
    </location>
</feature>
<gene>
    <name evidence="3" type="ORF">C8F04DRAFT_1238147</name>
</gene>